<keyword evidence="3" id="KW-0804">Transcription</keyword>
<dbReference type="RefSeq" id="WP_090328959.1">
    <property type="nucleotide sequence ID" value="NZ_FNSL01000001.1"/>
</dbReference>
<name>A0A1H4KRC0_9HYPH</name>
<dbReference type="GO" id="GO:0003677">
    <property type="term" value="F:DNA binding"/>
    <property type="evidence" value="ECO:0007669"/>
    <property type="project" value="UniProtKB-KW"/>
</dbReference>
<dbReference type="Proteomes" id="UP000199064">
    <property type="component" value="Unassembled WGS sequence"/>
</dbReference>
<evidence type="ECO:0000256" key="3">
    <source>
        <dbReference type="ARBA" id="ARBA00023163"/>
    </source>
</evidence>
<keyword evidence="1" id="KW-0805">Transcription regulation</keyword>
<dbReference type="EMBL" id="FNSL01000001">
    <property type="protein sequence ID" value="SEB60943.1"/>
    <property type="molecule type" value="Genomic_DNA"/>
</dbReference>
<accession>A0A1H4KRC0</accession>
<reference evidence="6" key="1">
    <citation type="submission" date="2016-10" db="EMBL/GenBank/DDBJ databases">
        <authorList>
            <person name="Varghese N."/>
            <person name="Submissions S."/>
        </authorList>
    </citation>
    <scope>NUCLEOTIDE SEQUENCE [LARGE SCALE GENOMIC DNA]</scope>
    <source>
        <strain evidence="6">ES.061</strain>
    </source>
</reference>
<keyword evidence="6" id="KW-1185">Reference proteome</keyword>
<evidence type="ECO:0000256" key="2">
    <source>
        <dbReference type="ARBA" id="ARBA00023125"/>
    </source>
</evidence>
<proteinExistence type="predicted"/>
<dbReference type="InterPro" id="IPR001647">
    <property type="entry name" value="HTH_TetR"/>
</dbReference>
<gene>
    <name evidence="5" type="ORF">SAMN05216452_2420</name>
</gene>
<evidence type="ECO:0000313" key="5">
    <source>
        <dbReference type="EMBL" id="SEB60943.1"/>
    </source>
</evidence>
<dbReference type="Gene3D" id="1.10.357.10">
    <property type="entry name" value="Tetracycline Repressor, domain 2"/>
    <property type="match status" value="1"/>
</dbReference>
<organism evidence="5 6">
    <name type="scientific">Nitratireductor aquibiodomus</name>
    <dbReference type="NCBI Taxonomy" id="204799"/>
    <lineage>
        <taxon>Bacteria</taxon>
        <taxon>Pseudomonadati</taxon>
        <taxon>Pseudomonadota</taxon>
        <taxon>Alphaproteobacteria</taxon>
        <taxon>Hyphomicrobiales</taxon>
        <taxon>Phyllobacteriaceae</taxon>
        <taxon>Nitratireductor</taxon>
    </lineage>
</organism>
<dbReference type="PANTHER" id="PTHR47506:SF1">
    <property type="entry name" value="HTH-TYPE TRANSCRIPTIONAL REGULATOR YJDC"/>
    <property type="match status" value="1"/>
</dbReference>
<evidence type="ECO:0000313" key="6">
    <source>
        <dbReference type="Proteomes" id="UP000199064"/>
    </source>
</evidence>
<dbReference type="SUPFAM" id="SSF46689">
    <property type="entry name" value="Homeodomain-like"/>
    <property type="match status" value="1"/>
</dbReference>
<dbReference type="PANTHER" id="PTHR47506">
    <property type="entry name" value="TRANSCRIPTIONAL REGULATORY PROTEIN"/>
    <property type="match status" value="1"/>
</dbReference>
<dbReference type="InterPro" id="IPR009057">
    <property type="entry name" value="Homeodomain-like_sf"/>
</dbReference>
<dbReference type="Gene3D" id="1.10.10.60">
    <property type="entry name" value="Homeodomain-like"/>
    <property type="match status" value="1"/>
</dbReference>
<protein>
    <submittedName>
        <fullName evidence="5">Transcriptional regulator, TetR family</fullName>
    </submittedName>
</protein>
<feature type="domain" description="HTH tetR-type" evidence="4">
    <location>
        <begin position="15"/>
        <end position="58"/>
    </location>
</feature>
<dbReference type="Pfam" id="PF00440">
    <property type="entry name" value="TetR_N"/>
    <property type="match status" value="1"/>
</dbReference>
<dbReference type="AlphaFoldDB" id="A0A1H4KRC0"/>
<evidence type="ECO:0000259" key="4">
    <source>
        <dbReference type="Pfam" id="PF00440"/>
    </source>
</evidence>
<sequence length="197" mass="21962">MARPKTYDREEAVVKACRAFWENGFQALGVRELERLTGINQFAIRSEFGGKEGLYLEALRYYSNAAISTQMVHMKRGGIPEIVAFFQGLVASGSPTASEFGCLVVNTGIENARLKRERLEEATQNYWTALEEHFLEALSREPVFQEGGSNWKPRDLAKALVTAVMGIHAQNRAQQDKTAGRPLVDFVCGMLSEMARA</sequence>
<dbReference type="SUPFAM" id="SSF48498">
    <property type="entry name" value="Tetracyclin repressor-like, C-terminal domain"/>
    <property type="match status" value="1"/>
</dbReference>
<dbReference type="InterPro" id="IPR036271">
    <property type="entry name" value="Tet_transcr_reg_TetR-rel_C_sf"/>
</dbReference>
<keyword evidence="2" id="KW-0238">DNA-binding</keyword>
<evidence type="ECO:0000256" key="1">
    <source>
        <dbReference type="ARBA" id="ARBA00023015"/>
    </source>
</evidence>